<comment type="similarity">
    <text evidence="2 7">Belongs to the complex I subunit 1 family.</text>
</comment>
<feature type="transmembrane region" description="Helical" evidence="9">
    <location>
        <begin position="251"/>
        <end position="269"/>
    </location>
</feature>
<evidence type="ECO:0000256" key="4">
    <source>
        <dbReference type="ARBA" id="ARBA00022692"/>
    </source>
</evidence>
<dbReference type="GO" id="GO:0003954">
    <property type="term" value="F:NADH dehydrogenase activity"/>
    <property type="evidence" value="ECO:0007669"/>
    <property type="project" value="TreeGrafter"/>
</dbReference>
<evidence type="ECO:0000256" key="2">
    <source>
        <dbReference type="ARBA" id="ARBA00010535"/>
    </source>
</evidence>
<feature type="transmembrane region" description="Helical" evidence="9">
    <location>
        <begin position="145"/>
        <end position="167"/>
    </location>
</feature>
<dbReference type="PROSITE" id="PS00668">
    <property type="entry name" value="COMPLEX1_ND1_2"/>
    <property type="match status" value="1"/>
</dbReference>
<dbReference type="EMBL" id="MW557377">
    <property type="protein sequence ID" value="QTJ29902.1"/>
    <property type="molecule type" value="Genomic_DNA"/>
</dbReference>
<evidence type="ECO:0000256" key="3">
    <source>
        <dbReference type="ARBA" id="ARBA00021009"/>
    </source>
</evidence>
<reference evidence="10" key="1">
    <citation type="submission" date="2021-02" db="EMBL/GenBank/DDBJ databases">
        <authorList>
            <person name="Nam S.-E."/>
            <person name="Kim S.-A."/>
            <person name="Rhee J.-S."/>
        </authorList>
    </citation>
    <scope>NUCLEOTIDE SEQUENCE</scope>
</reference>
<gene>
    <name evidence="10" type="primary">nad1</name>
</gene>
<dbReference type="HAMAP" id="MF_01350">
    <property type="entry name" value="NDH1_NuoH"/>
    <property type="match status" value="1"/>
</dbReference>
<dbReference type="EC" id="7.1.1.2" evidence="8"/>
<comment type="catalytic activity">
    <reaction evidence="8">
        <text>a ubiquinone + NADH + 5 H(+)(in) = a ubiquinol + NAD(+) + 4 H(+)(out)</text>
        <dbReference type="Rhea" id="RHEA:29091"/>
        <dbReference type="Rhea" id="RHEA-COMP:9565"/>
        <dbReference type="Rhea" id="RHEA-COMP:9566"/>
        <dbReference type="ChEBI" id="CHEBI:15378"/>
        <dbReference type="ChEBI" id="CHEBI:16389"/>
        <dbReference type="ChEBI" id="CHEBI:17976"/>
        <dbReference type="ChEBI" id="CHEBI:57540"/>
        <dbReference type="ChEBI" id="CHEBI:57945"/>
        <dbReference type="EC" id="7.1.1.2"/>
    </reaction>
</comment>
<dbReference type="GO" id="GO:0005743">
    <property type="term" value="C:mitochondrial inner membrane"/>
    <property type="evidence" value="ECO:0007669"/>
    <property type="project" value="UniProtKB-SubCell"/>
</dbReference>
<feature type="transmembrane region" description="Helical" evidence="9">
    <location>
        <begin position="6"/>
        <end position="26"/>
    </location>
</feature>
<name>A0A8B6QMF9_9ANNE</name>
<sequence>MFLNFLPSIITTFIMGLLAMAFFTLVERKFLGYFQLRKGPNKVGIAGLPQPFADALKLFTKEQTKPTFSMMMPFLFAPFMSLILALFMWSLYPFYTSSMFIKWGALLFLCISSLNVYATLIAGWSSNSKYALLGALRAIAQTISYEVSMALIFLSPLCLLLTLNMFFMLKITYIWLALPIMPLFYCWFISILAETNRTPFDFAEGESELVSGFNIEYGSGPFAMLFMAEYLSILIMCILTSVFWLNSMYEFSFSLTIKASILAFMFILLRATLPRMRYDRLMSLTWKSFLPLSLVSIMLIYPISLFMLFY</sequence>
<feature type="transmembrane region" description="Helical" evidence="9">
    <location>
        <begin position="101"/>
        <end position="124"/>
    </location>
</feature>
<evidence type="ECO:0000256" key="5">
    <source>
        <dbReference type="ARBA" id="ARBA00022989"/>
    </source>
</evidence>
<evidence type="ECO:0000256" key="6">
    <source>
        <dbReference type="ARBA" id="ARBA00023136"/>
    </source>
</evidence>
<evidence type="ECO:0000256" key="7">
    <source>
        <dbReference type="RuleBase" id="RU000471"/>
    </source>
</evidence>
<geneLocation type="mitochondrion" evidence="10"/>
<dbReference type="InterPro" id="IPR001694">
    <property type="entry name" value="NADH_UbQ_OxRdtase_su1/FPO"/>
</dbReference>
<dbReference type="AlphaFoldDB" id="A0A8B6QMF9"/>
<accession>A0A8B6QMF9</accession>
<keyword evidence="5 9" id="KW-1133">Transmembrane helix</keyword>
<evidence type="ECO:0000313" key="10">
    <source>
        <dbReference type="EMBL" id="QTJ29902.1"/>
    </source>
</evidence>
<evidence type="ECO:0000256" key="8">
    <source>
        <dbReference type="RuleBase" id="RU000473"/>
    </source>
</evidence>
<dbReference type="Pfam" id="PF00146">
    <property type="entry name" value="NADHdh"/>
    <property type="match status" value="1"/>
</dbReference>
<feature type="transmembrane region" description="Helical" evidence="9">
    <location>
        <begin position="289"/>
        <end position="309"/>
    </location>
</feature>
<feature type="transmembrane region" description="Helical" evidence="9">
    <location>
        <begin position="173"/>
        <end position="193"/>
    </location>
</feature>
<dbReference type="GO" id="GO:0009060">
    <property type="term" value="P:aerobic respiration"/>
    <property type="evidence" value="ECO:0007669"/>
    <property type="project" value="TreeGrafter"/>
</dbReference>
<feature type="transmembrane region" description="Helical" evidence="9">
    <location>
        <begin position="222"/>
        <end position="245"/>
    </location>
</feature>
<comment type="subcellular location">
    <subcellularLocation>
        <location evidence="1">Membrane</location>
        <topology evidence="1">Multi-pass membrane protein</topology>
    </subcellularLocation>
    <subcellularLocation>
        <location evidence="7">Mitochondrion inner membrane</location>
        <topology evidence="7">Multi-pass membrane protein</topology>
    </subcellularLocation>
</comment>
<keyword evidence="7" id="KW-0520">NAD</keyword>
<dbReference type="PROSITE" id="PS00667">
    <property type="entry name" value="COMPLEX1_ND1_1"/>
    <property type="match status" value="1"/>
</dbReference>
<dbReference type="GO" id="GO:0008137">
    <property type="term" value="F:NADH dehydrogenase (ubiquinone) activity"/>
    <property type="evidence" value="ECO:0007669"/>
    <property type="project" value="UniProtKB-EC"/>
</dbReference>
<organism evidence="10">
    <name type="scientific">Thelepus plagiostoma</name>
    <dbReference type="NCBI Taxonomy" id="1084972"/>
    <lineage>
        <taxon>Eukaryota</taxon>
        <taxon>Metazoa</taxon>
        <taxon>Spiralia</taxon>
        <taxon>Lophotrochozoa</taxon>
        <taxon>Annelida</taxon>
        <taxon>Polychaeta</taxon>
        <taxon>Sedentaria</taxon>
        <taxon>Canalipalpata</taxon>
        <taxon>Terebellida</taxon>
        <taxon>Terebelliformia</taxon>
        <taxon>Terebellidae</taxon>
        <taxon>Thelepus</taxon>
    </lineage>
</organism>
<dbReference type="PANTHER" id="PTHR11432:SF3">
    <property type="entry name" value="NADH-UBIQUINONE OXIDOREDUCTASE CHAIN 1"/>
    <property type="match status" value="1"/>
</dbReference>
<keyword evidence="8" id="KW-0830">Ubiquinone</keyword>
<keyword evidence="4 7" id="KW-0812">Transmembrane</keyword>
<keyword evidence="8 10" id="KW-0496">Mitochondrion</keyword>
<proteinExistence type="inferred from homology"/>
<feature type="transmembrane region" description="Helical" evidence="9">
    <location>
        <begin position="74"/>
        <end position="95"/>
    </location>
</feature>
<evidence type="ECO:0000256" key="9">
    <source>
        <dbReference type="SAM" id="Phobius"/>
    </source>
</evidence>
<protein>
    <recommendedName>
        <fullName evidence="3 8">NADH-ubiquinone oxidoreductase chain 1</fullName>
        <ecNumber evidence="8">7.1.1.2</ecNumber>
    </recommendedName>
</protein>
<dbReference type="PANTHER" id="PTHR11432">
    <property type="entry name" value="NADH DEHYDROGENASE SUBUNIT 1"/>
    <property type="match status" value="1"/>
</dbReference>
<keyword evidence="6 9" id="KW-0472">Membrane</keyword>
<evidence type="ECO:0000256" key="1">
    <source>
        <dbReference type="ARBA" id="ARBA00004141"/>
    </source>
</evidence>
<dbReference type="InterPro" id="IPR018086">
    <property type="entry name" value="NADH_UbQ_OxRdtase_su1_CS"/>
</dbReference>